<dbReference type="STRING" id="1754192.A0A1Y1WV63"/>
<dbReference type="Proteomes" id="UP000193944">
    <property type="component" value="Unassembled WGS sequence"/>
</dbReference>
<name>A0A1Y1WV63_9FUNG</name>
<dbReference type="AlphaFoldDB" id="A0A1Y1WV63"/>
<proteinExistence type="predicted"/>
<dbReference type="GO" id="GO:0016233">
    <property type="term" value="P:telomere capping"/>
    <property type="evidence" value="ECO:0007669"/>
    <property type="project" value="TreeGrafter"/>
</dbReference>
<dbReference type="InterPro" id="IPR028389">
    <property type="entry name" value="POT1"/>
</dbReference>
<dbReference type="EMBL" id="MCFG01000247">
    <property type="protein sequence ID" value="ORX77449.1"/>
    <property type="molecule type" value="Genomic_DNA"/>
</dbReference>
<evidence type="ECO:0000313" key="1">
    <source>
        <dbReference type="EMBL" id="ORX77449.1"/>
    </source>
</evidence>
<reference evidence="1 2" key="1">
    <citation type="submission" date="2016-08" db="EMBL/GenBank/DDBJ databases">
        <title>A Parts List for Fungal Cellulosomes Revealed by Comparative Genomics.</title>
        <authorList>
            <consortium name="DOE Joint Genome Institute"/>
            <person name="Haitjema C.H."/>
            <person name="Gilmore S.P."/>
            <person name="Henske J.K."/>
            <person name="Solomon K.V."/>
            <person name="De Groot R."/>
            <person name="Kuo A."/>
            <person name="Mondo S.J."/>
            <person name="Salamov A.A."/>
            <person name="Labutti K."/>
            <person name="Zhao Z."/>
            <person name="Chiniquy J."/>
            <person name="Barry K."/>
            <person name="Brewer H.M."/>
            <person name="Purvine S.O."/>
            <person name="Wright A.T."/>
            <person name="Boxma B."/>
            <person name="Van Alen T."/>
            <person name="Hackstein J.H."/>
            <person name="Baker S.E."/>
            <person name="Grigoriev I.V."/>
            <person name="O'Malley M.A."/>
        </authorList>
    </citation>
    <scope>NUCLEOTIDE SEQUENCE [LARGE SCALE GENOMIC DNA]</scope>
    <source>
        <strain evidence="1 2">S4</strain>
    </source>
</reference>
<accession>A0A1Y1WV63</accession>
<dbReference type="GO" id="GO:0098505">
    <property type="term" value="F:G-rich strand telomeric DNA binding"/>
    <property type="evidence" value="ECO:0007669"/>
    <property type="project" value="TreeGrafter"/>
</dbReference>
<dbReference type="PANTHER" id="PTHR14513">
    <property type="entry name" value="PROTECTION OF TELOMERES 1"/>
    <property type="match status" value="1"/>
</dbReference>
<dbReference type="OrthoDB" id="2186770at2759"/>
<keyword evidence="2" id="KW-1185">Reference proteome</keyword>
<dbReference type="GO" id="GO:0010521">
    <property type="term" value="F:telomerase inhibitor activity"/>
    <property type="evidence" value="ECO:0007669"/>
    <property type="project" value="TreeGrafter"/>
</dbReference>
<evidence type="ECO:0008006" key="3">
    <source>
        <dbReference type="Google" id="ProtNLM"/>
    </source>
</evidence>
<organism evidence="1 2">
    <name type="scientific">Anaeromyces robustus</name>
    <dbReference type="NCBI Taxonomy" id="1754192"/>
    <lineage>
        <taxon>Eukaryota</taxon>
        <taxon>Fungi</taxon>
        <taxon>Fungi incertae sedis</taxon>
        <taxon>Chytridiomycota</taxon>
        <taxon>Chytridiomycota incertae sedis</taxon>
        <taxon>Neocallimastigomycetes</taxon>
        <taxon>Neocallimastigales</taxon>
        <taxon>Neocallimastigaceae</taxon>
        <taxon>Anaeromyces</taxon>
    </lineage>
</organism>
<gene>
    <name evidence="1" type="ORF">BCR32DRAFT_247918</name>
</gene>
<dbReference type="Gene3D" id="2.40.50.140">
    <property type="entry name" value="Nucleic acid-binding proteins"/>
    <property type="match status" value="1"/>
</dbReference>
<dbReference type="GO" id="GO:0032210">
    <property type="term" value="P:regulation of telomere maintenance via telomerase"/>
    <property type="evidence" value="ECO:0007669"/>
    <property type="project" value="TreeGrafter"/>
</dbReference>
<protein>
    <recommendedName>
        <fullName evidence="3">Replication factor A C-terminal domain-containing protein</fullName>
    </recommendedName>
</protein>
<comment type="caution">
    <text evidence="1">The sequence shown here is derived from an EMBL/GenBank/DDBJ whole genome shotgun (WGS) entry which is preliminary data.</text>
</comment>
<reference evidence="1 2" key="2">
    <citation type="submission" date="2016-08" db="EMBL/GenBank/DDBJ databases">
        <title>Pervasive Adenine N6-methylation of Active Genes in Fungi.</title>
        <authorList>
            <consortium name="DOE Joint Genome Institute"/>
            <person name="Mondo S.J."/>
            <person name="Dannebaum R.O."/>
            <person name="Kuo R.C."/>
            <person name="Labutti K."/>
            <person name="Haridas S."/>
            <person name="Kuo A."/>
            <person name="Salamov A."/>
            <person name="Ahrendt S.R."/>
            <person name="Lipzen A."/>
            <person name="Sullivan W."/>
            <person name="Andreopoulos W.B."/>
            <person name="Clum A."/>
            <person name="Lindquist E."/>
            <person name="Daum C."/>
            <person name="Ramamoorthy G.K."/>
            <person name="Gryganskyi A."/>
            <person name="Culley D."/>
            <person name="Magnuson J.K."/>
            <person name="James T.Y."/>
            <person name="O'Malley M.A."/>
            <person name="Stajich J.E."/>
            <person name="Spatafora J.W."/>
            <person name="Visel A."/>
            <person name="Grigoriev I.V."/>
        </authorList>
    </citation>
    <scope>NUCLEOTIDE SEQUENCE [LARGE SCALE GENOMIC DNA]</scope>
    <source>
        <strain evidence="1 2">S4</strain>
    </source>
</reference>
<dbReference type="InterPro" id="IPR012340">
    <property type="entry name" value="NA-bd_OB-fold"/>
</dbReference>
<sequence length="147" mass="17375">MPITKIRNILSSKQIPNKYRCRVKVVDYMPRKFENFTRPYCTICKKTFDKVKDHEPVCVRCEASGNKIKYAFLFSLLVEDDGKHFLPIIIFEIGKLWKFGTKHYYIDKEKVIGGSKTTLCGNYFDVCIERYKTKQGIRQKVFDTRLI</sequence>
<evidence type="ECO:0000313" key="2">
    <source>
        <dbReference type="Proteomes" id="UP000193944"/>
    </source>
</evidence>
<dbReference type="PANTHER" id="PTHR14513:SF0">
    <property type="entry name" value="PROTECTION OF TELOMERES PROTEIN 1"/>
    <property type="match status" value="1"/>
</dbReference>
<dbReference type="GO" id="GO:0000783">
    <property type="term" value="C:nuclear telomere cap complex"/>
    <property type="evidence" value="ECO:0007669"/>
    <property type="project" value="TreeGrafter"/>
</dbReference>